<name>A0A7H0GSJ2_9BACT</name>
<accession>A0A7H0GSJ2</accession>
<dbReference type="KEGG" id="hqi:H9L05_14400"/>
<proteinExistence type="predicted"/>
<dbReference type="RefSeq" id="WP_187731550.1">
    <property type="nucleotide sequence ID" value="NZ_BMFN01000003.1"/>
</dbReference>
<reference evidence="1 2" key="1">
    <citation type="submission" date="2020-08" db="EMBL/GenBank/DDBJ databases">
        <title>Genome sequence of Hymenobacter qilianensis JCM 19763T.</title>
        <authorList>
            <person name="Hyun D.-W."/>
            <person name="Bae J.-W."/>
        </authorList>
    </citation>
    <scope>NUCLEOTIDE SEQUENCE [LARGE SCALE GENOMIC DNA]</scope>
    <source>
        <strain evidence="1 2">JCM 19763</strain>
    </source>
</reference>
<gene>
    <name evidence="1" type="ORF">H9L05_14400</name>
</gene>
<evidence type="ECO:0000313" key="2">
    <source>
        <dbReference type="Proteomes" id="UP000516093"/>
    </source>
</evidence>
<keyword evidence="2" id="KW-1185">Reference proteome</keyword>
<protein>
    <submittedName>
        <fullName evidence="1">STAS/SEC14 domain-containing protein</fullName>
    </submittedName>
</protein>
<organism evidence="1 2">
    <name type="scientific">Hymenobacter qilianensis</name>
    <dbReference type="NCBI Taxonomy" id="1385715"/>
    <lineage>
        <taxon>Bacteria</taxon>
        <taxon>Pseudomonadati</taxon>
        <taxon>Bacteroidota</taxon>
        <taxon>Cytophagia</taxon>
        <taxon>Cytophagales</taxon>
        <taxon>Hymenobacteraceae</taxon>
        <taxon>Hymenobacter</taxon>
    </lineage>
</organism>
<dbReference type="AlphaFoldDB" id="A0A7H0GSJ2"/>
<dbReference type="EMBL" id="CP060784">
    <property type="protein sequence ID" value="QNP51258.1"/>
    <property type="molecule type" value="Genomic_DNA"/>
</dbReference>
<evidence type="ECO:0000313" key="1">
    <source>
        <dbReference type="EMBL" id="QNP51258.1"/>
    </source>
</evidence>
<sequence>MRISNSYHIYYENPVGRAVNDPLGFARLMYQAGSRPEDDFKALLNNVTKLMARREDGCLLVDQRLMSPFTPEEQEYVIQQWLPRLVEKGGYRYGAVLVAQNVFARLATSTIIAAVRDLSITYQYFEQEAEAVNWLISQQRHAISA</sequence>
<dbReference type="Proteomes" id="UP000516093">
    <property type="component" value="Chromosome"/>
</dbReference>